<evidence type="ECO:0000259" key="2">
    <source>
        <dbReference type="Pfam" id="PF12754"/>
    </source>
</evidence>
<dbReference type="InterPro" id="IPR029071">
    <property type="entry name" value="Ubiquitin-like_domsf"/>
</dbReference>
<feature type="domain" description="Get5 N-terminal" evidence="2">
    <location>
        <begin position="50"/>
        <end position="175"/>
    </location>
</feature>
<feature type="compositionally biased region" description="Low complexity" evidence="1">
    <location>
        <begin position="208"/>
        <end position="229"/>
    </location>
</feature>
<evidence type="ECO:0008006" key="6">
    <source>
        <dbReference type="Google" id="ProtNLM"/>
    </source>
</evidence>
<evidence type="ECO:0000256" key="1">
    <source>
        <dbReference type="SAM" id="MobiDB-lite"/>
    </source>
</evidence>
<dbReference type="Gene3D" id="1.10.286.70">
    <property type="entry name" value="Get5 dimerization domain"/>
    <property type="match status" value="1"/>
</dbReference>
<reference evidence="5" key="1">
    <citation type="journal article" date="2019" name="bioRxiv">
        <title>Genomics, evolutionary history and diagnostics of the Alternaria alternata species group including apple and Asian pear pathotypes.</title>
        <authorList>
            <person name="Armitage A.D."/>
            <person name="Cockerton H.M."/>
            <person name="Sreenivasaprasad S."/>
            <person name="Woodhall J.W."/>
            <person name="Lane C.R."/>
            <person name="Harrison R.J."/>
            <person name="Clarkson J.P."/>
        </authorList>
    </citation>
    <scope>NUCLEOTIDE SEQUENCE [LARGE SCALE GENOMIC DNA]</scope>
    <source>
        <strain evidence="5">FERA 1082</strain>
    </source>
</reference>
<feature type="compositionally biased region" description="Low complexity" evidence="1">
    <location>
        <begin position="181"/>
        <end position="191"/>
    </location>
</feature>
<gene>
    <name evidence="4" type="ORF">AA0114_g2146</name>
</gene>
<feature type="compositionally biased region" description="Low complexity" evidence="1">
    <location>
        <begin position="88"/>
        <end position="98"/>
    </location>
</feature>
<dbReference type="Pfam" id="PF17183">
    <property type="entry name" value="Get5_C"/>
    <property type="match status" value="1"/>
</dbReference>
<dbReference type="Pfam" id="PF12754">
    <property type="entry name" value="Get5_N"/>
    <property type="match status" value="2"/>
</dbReference>
<proteinExistence type="predicted"/>
<accession>A0A4Q4MSN3</accession>
<dbReference type="SUPFAM" id="SSF54236">
    <property type="entry name" value="Ubiquitin-like"/>
    <property type="match status" value="1"/>
</dbReference>
<dbReference type="AlphaFoldDB" id="A0A4Q4MSN3"/>
<feature type="domain" description="Get5 C-terminal" evidence="3">
    <location>
        <begin position="222"/>
        <end position="270"/>
    </location>
</feature>
<feature type="compositionally biased region" description="Polar residues" evidence="1">
    <location>
        <begin position="105"/>
        <end position="116"/>
    </location>
</feature>
<dbReference type="InterPro" id="IPR049256">
    <property type="entry name" value="Get5_C"/>
</dbReference>
<protein>
    <recommendedName>
        <fullName evidence="6">Ubiquitin-like domain-containing protein</fullName>
    </recommendedName>
</protein>
<evidence type="ECO:0000313" key="4">
    <source>
        <dbReference type="EMBL" id="RYN58005.1"/>
    </source>
</evidence>
<dbReference type="CDD" id="cd17039">
    <property type="entry name" value="Ubl_ubiquitin_like"/>
    <property type="match status" value="1"/>
</dbReference>
<feature type="region of interest" description="Disordered" evidence="1">
    <location>
        <begin position="65"/>
        <end position="116"/>
    </location>
</feature>
<dbReference type="EMBL" id="PDXA01000005">
    <property type="protein sequence ID" value="RYN58005.1"/>
    <property type="molecule type" value="Genomic_DNA"/>
</dbReference>
<comment type="caution">
    <text evidence="4">The sequence shown here is derived from an EMBL/GenBank/DDBJ whole genome shotgun (WGS) entry which is preliminary data.</text>
</comment>
<dbReference type="InterPro" id="IPR024737">
    <property type="entry name" value="Get5_N"/>
</dbReference>
<name>A0A4Q4MSN3_9PLEO</name>
<feature type="compositionally biased region" description="Pro residues" evidence="1">
    <location>
        <begin position="68"/>
        <end position="80"/>
    </location>
</feature>
<dbReference type="Gene3D" id="3.10.20.90">
    <property type="entry name" value="Phosphatidylinositol 3-kinase Catalytic Subunit, Chain A, domain 1"/>
    <property type="match status" value="1"/>
</dbReference>
<evidence type="ECO:0000313" key="5">
    <source>
        <dbReference type="Proteomes" id="UP000292402"/>
    </source>
</evidence>
<organism evidence="4 5">
    <name type="scientific">Alternaria tenuissima</name>
    <dbReference type="NCBI Taxonomy" id="119927"/>
    <lineage>
        <taxon>Eukaryota</taxon>
        <taxon>Fungi</taxon>
        <taxon>Dikarya</taxon>
        <taxon>Ascomycota</taxon>
        <taxon>Pezizomycotina</taxon>
        <taxon>Dothideomycetes</taxon>
        <taxon>Pleosporomycetidae</taxon>
        <taxon>Pleosporales</taxon>
        <taxon>Pleosporineae</taxon>
        <taxon>Pleosporaceae</taxon>
        <taxon>Alternaria</taxon>
        <taxon>Alternaria sect. Alternaria</taxon>
        <taxon>Alternaria alternata complex</taxon>
    </lineage>
</organism>
<evidence type="ECO:0000259" key="3">
    <source>
        <dbReference type="Pfam" id="PF17183"/>
    </source>
</evidence>
<feature type="domain" description="Get5 N-terminal" evidence="2">
    <location>
        <begin position="6"/>
        <end position="41"/>
    </location>
</feature>
<feature type="region of interest" description="Disordered" evidence="1">
    <location>
        <begin position="181"/>
        <end position="230"/>
    </location>
</feature>
<dbReference type="Proteomes" id="UP000292402">
    <property type="component" value="Unassembled WGS sequence"/>
</dbReference>
<sequence length="271" mass="28760">MSELAFCKSFLSALDARPAKLSSDHIADARQYPAQGAVRLSPIYLMEHPFIYHHDQRLTAHQYTLPRLPHPPHPQRPNPKPVAGDDATTSSSSTITVTLKPMKPTTPTIPLSSIDPSKTSVYDLKQQYATQASLQPAKIKILYKKKPVTDSKTLLEVIGTDAGSEVEFGVMVMAGAALGGAASPASGSTPVTSPPAVAPPTESEKGLASAGETHAGTATGTAGATAGSGKEVVATEEFWGDLKNFVLQRTRDAEESERLLGVFRGAWEQSK</sequence>